<evidence type="ECO:0000313" key="3">
    <source>
        <dbReference type="Proteomes" id="UP001243009"/>
    </source>
</evidence>
<keyword evidence="1" id="KW-0472">Membrane</keyword>
<protein>
    <recommendedName>
        <fullName evidence="4">Integral membrane protein</fullName>
    </recommendedName>
</protein>
<keyword evidence="3" id="KW-1185">Reference proteome</keyword>
<reference evidence="2 3" key="1">
    <citation type="submission" date="2023-08" db="EMBL/GenBank/DDBJ databases">
        <title>The draft genome sequence of Paracraurococcus sp. LOR1-02.</title>
        <authorList>
            <person name="Kingkaew E."/>
            <person name="Tanasupawat S."/>
        </authorList>
    </citation>
    <scope>NUCLEOTIDE SEQUENCE [LARGE SCALE GENOMIC DNA]</scope>
    <source>
        <strain evidence="2 3">LOR1-02</strain>
    </source>
</reference>
<gene>
    <name evidence="2" type="ORF">Q7A36_17710</name>
</gene>
<sequence length="132" mass="13700">MRFRLFLRRIRRTELLLGLACAAVFVALAEPPARVLLQGGEMAGAAWLRLLGLLVLAAGTGLWLAVRRAPVPPAAVLPVLGIELGLVGASLALLVWLGPALGPPGMAVVVLGLLAVAAVLVRDALLRRPVPA</sequence>
<dbReference type="EMBL" id="JAUTWS010000016">
    <property type="protein sequence ID" value="MDO9710194.1"/>
    <property type="molecule type" value="Genomic_DNA"/>
</dbReference>
<feature type="transmembrane region" description="Helical" evidence="1">
    <location>
        <begin position="75"/>
        <end position="97"/>
    </location>
</feature>
<accession>A0ABT9E229</accession>
<evidence type="ECO:0000313" key="2">
    <source>
        <dbReference type="EMBL" id="MDO9710194.1"/>
    </source>
</evidence>
<keyword evidence="1" id="KW-1133">Transmembrane helix</keyword>
<dbReference type="Proteomes" id="UP001243009">
    <property type="component" value="Unassembled WGS sequence"/>
</dbReference>
<name>A0ABT9E229_9PROT</name>
<proteinExistence type="predicted"/>
<keyword evidence="1" id="KW-0812">Transmembrane</keyword>
<feature type="transmembrane region" description="Helical" evidence="1">
    <location>
        <begin position="45"/>
        <end position="66"/>
    </location>
</feature>
<evidence type="ECO:0000256" key="1">
    <source>
        <dbReference type="SAM" id="Phobius"/>
    </source>
</evidence>
<feature type="transmembrane region" description="Helical" evidence="1">
    <location>
        <begin position="103"/>
        <end position="121"/>
    </location>
</feature>
<organism evidence="2 3">
    <name type="scientific">Paracraurococcus lichenis</name>
    <dbReference type="NCBI Taxonomy" id="3064888"/>
    <lineage>
        <taxon>Bacteria</taxon>
        <taxon>Pseudomonadati</taxon>
        <taxon>Pseudomonadota</taxon>
        <taxon>Alphaproteobacteria</taxon>
        <taxon>Acetobacterales</taxon>
        <taxon>Roseomonadaceae</taxon>
        <taxon>Paracraurococcus</taxon>
    </lineage>
</organism>
<evidence type="ECO:0008006" key="4">
    <source>
        <dbReference type="Google" id="ProtNLM"/>
    </source>
</evidence>
<dbReference type="RefSeq" id="WP_305105057.1">
    <property type="nucleotide sequence ID" value="NZ_JAUTWS010000016.1"/>
</dbReference>
<comment type="caution">
    <text evidence="2">The sequence shown here is derived from an EMBL/GenBank/DDBJ whole genome shotgun (WGS) entry which is preliminary data.</text>
</comment>